<sequence>MLHHISLGTRDLKRAGAFYDPVMRELGMRRTLDVADAVGYGAGITVFSLNLPSDGNAASPGNGVHAAFEVETRAAVDAFFRVAIAQGGLAEGAPGLRPEYDAHYYAAFVRDPDGNKIEALTFAAA</sequence>
<accession>A0A2W5P4C4</accession>
<evidence type="ECO:0000259" key="1">
    <source>
        <dbReference type="PROSITE" id="PS51819"/>
    </source>
</evidence>
<dbReference type="SUPFAM" id="SSF54593">
    <property type="entry name" value="Glyoxalase/Bleomycin resistance protein/Dihydroxybiphenyl dioxygenase"/>
    <property type="match status" value="1"/>
</dbReference>
<name>A0A2W5P4C4_9SPHN</name>
<dbReference type="InterPro" id="IPR004360">
    <property type="entry name" value="Glyas_Fos-R_dOase_dom"/>
</dbReference>
<organism evidence="2 3">
    <name type="scientific">Novosphingobium pentaromativorans</name>
    <dbReference type="NCBI Taxonomy" id="205844"/>
    <lineage>
        <taxon>Bacteria</taxon>
        <taxon>Pseudomonadati</taxon>
        <taxon>Pseudomonadota</taxon>
        <taxon>Alphaproteobacteria</taxon>
        <taxon>Sphingomonadales</taxon>
        <taxon>Sphingomonadaceae</taxon>
        <taxon>Novosphingobium</taxon>
    </lineage>
</organism>
<feature type="domain" description="VOC" evidence="1">
    <location>
        <begin position="1"/>
        <end position="122"/>
    </location>
</feature>
<dbReference type="InterPro" id="IPR029068">
    <property type="entry name" value="Glyas_Bleomycin-R_OHBP_Dase"/>
</dbReference>
<dbReference type="PROSITE" id="PS51819">
    <property type="entry name" value="VOC"/>
    <property type="match status" value="1"/>
</dbReference>
<dbReference type="PANTHER" id="PTHR35006:SF4">
    <property type="entry name" value="BLR7706 PROTEIN"/>
    <property type="match status" value="1"/>
</dbReference>
<dbReference type="AlphaFoldDB" id="A0A2W5P4C4"/>
<protein>
    <submittedName>
        <fullName evidence="2">VOC family protein</fullName>
    </submittedName>
</protein>
<dbReference type="CDD" id="cd07262">
    <property type="entry name" value="VOC_like"/>
    <property type="match status" value="1"/>
</dbReference>
<dbReference type="InterPro" id="IPR037523">
    <property type="entry name" value="VOC_core"/>
</dbReference>
<reference evidence="2 3" key="1">
    <citation type="submission" date="2017-08" db="EMBL/GenBank/DDBJ databases">
        <title>Infants hospitalized years apart are colonized by the same room-sourced microbial strains.</title>
        <authorList>
            <person name="Brooks B."/>
            <person name="Olm M.R."/>
            <person name="Firek B.A."/>
            <person name="Baker R."/>
            <person name="Thomas B.C."/>
            <person name="Morowitz M.J."/>
            <person name="Banfield J.F."/>
        </authorList>
    </citation>
    <scope>NUCLEOTIDE SEQUENCE [LARGE SCALE GENOMIC DNA]</scope>
    <source>
        <strain evidence="2">S2_005_002_R2_33</strain>
    </source>
</reference>
<dbReference type="EMBL" id="QFPX01000001">
    <property type="protein sequence ID" value="PZQ57695.1"/>
    <property type="molecule type" value="Genomic_DNA"/>
</dbReference>
<dbReference type="Pfam" id="PF00903">
    <property type="entry name" value="Glyoxalase"/>
    <property type="match status" value="1"/>
</dbReference>
<gene>
    <name evidence="2" type="ORF">DI555_00150</name>
</gene>
<comment type="caution">
    <text evidence="2">The sequence shown here is derived from an EMBL/GenBank/DDBJ whole genome shotgun (WGS) entry which is preliminary data.</text>
</comment>
<evidence type="ECO:0000313" key="3">
    <source>
        <dbReference type="Proteomes" id="UP000249082"/>
    </source>
</evidence>
<proteinExistence type="predicted"/>
<evidence type="ECO:0000313" key="2">
    <source>
        <dbReference type="EMBL" id="PZQ57695.1"/>
    </source>
</evidence>
<dbReference type="PANTHER" id="PTHR35006">
    <property type="entry name" value="GLYOXALASE FAMILY PROTEIN (AFU_ORTHOLOGUE AFUA_5G14830)"/>
    <property type="match status" value="1"/>
</dbReference>
<dbReference type="Gene3D" id="3.10.180.10">
    <property type="entry name" value="2,3-Dihydroxybiphenyl 1,2-Dioxygenase, domain 1"/>
    <property type="match status" value="1"/>
</dbReference>
<dbReference type="Proteomes" id="UP000249082">
    <property type="component" value="Unassembled WGS sequence"/>
</dbReference>